<dbReference type="AlphaFoldDB" id="A0A0G4ECK0"/>
<gene>
    <name evidence="2" type="ORF">Vbra_3610</name>
</gene>
<dbReference type="GO" id="GO:0045505">
    <property type="term" value="F:dynein intermediate chain binding"/>
    <property type="evidence" value="ECO:0007669"/>
    <property type="project" value="TreeGrafter"/>
</dbReference>
<keyword evidence="3" id="KW-1185">Reference proteome</keyword>
<dbReference type="InterPro" id="IPR037177">
    <property type="entry name" value="DLC_sf"/>
</dbReference>
<dbReference type="InParanoid" id="A0A0G4ECK0"/>
<evidence type="ECO:0000313" key="3">
    <source>
        <dbReference type="Proteomes" id="UP000041254"/>
    </source>
</evidence>
<dbReference type="OMA" id="PEYKIMG"/>
<keyword evidence="1" id="KW-0505">Motor protein</keyword>
<dbReference type="GO" id="GO:0007017">
    <property type="term" value="P:microtubule-based process"/>
    <property type="evidence" value="ECO:0007669"/>
    <property type="project" value="InterPro"/>
</dbReference>
<dbReference type="STRING" id="1169540.A0A0G4ECK0"/>
<accession>A0A0G4ECK0</accession>
<keyword evidence="1" id="KW-0493">Microtubule</keyword>
<keyword evidence="1" id="KW-0206">Cytoskeleton</keyword>
<dbReference type="SMART" id="SM01375">
    <property type="entry name" value="Dynein_light"/>
    <property type="match status" value="1"/>
</dbReference>
<dbReference type="PhylomeDB" id="A0A0G4ECK0"/>
<comment type="subcellular location">
    <subcellularLocation>
        <location evidence="1">Cytoplasm</location>
        <location evidence="1">Cytoskeleton</location>
    </subcellularLocation>
</comment>
<dbReference type="VEuPathDB" id="CryptoDB:Vbra_3610"/>
<comment type="similarity">
    <text evidence="1">Belongs to the dynein light chain family.</text>
</comment>
<protein>
    <recommendedName>
        <fullName evidence="1">Dynein light chain</fullName>
    </recommendedName>
</protein>
<dbReference type="GO" id="GO:0005868">
    <property type="term" value="C:cytoplasmic dynein complex"/>
    <property type="evidence" value="ECO:0007669"/>
    <property type="project" value="TreeGrafter"/>
</dbReference>
<dbReference type="PANTHER" id="PTHR11886">
    <property type="entry name" value="DYNEIN LIGHT CHAIN"/>
    <property type="match status" value="1"/>
</dbReference>
<dbReference type="EMBL" id="CDMY01000130">
    <property type="protein sequence ID" value="CEL93031.1"/>
    <property type="molecule type" value="Genomic_DNA"/>
</dbReference>
<dbReference type="Gene3D" id="3.30.740.10">
    <property type="entry name" value="Protein Inhibitor Of Neuronal Nitric Oxide Synthase"/>
    <property type="match status" value="1"/>
</dbReference>
<sequence>MSDIDEEETEKKVLLPPMSIRYCDLPAELLHQAQVYAHEAMEAHKLEKDIATAIKKRCDEDLAFNTGGKGAWQCIVGKSFGMSITYDAKWIAFFDVIPAEKTVLLFRSQR</sequence>
<proteinExistence type="inferred from homology"/>
<evidence type="ECO:0000256" key="1">
    <source>
        <dbReference type="RuleBase" id="RU365010"/>
    </source>
</evidence>
<dbReference type="SUPFAM" id="SSF54648">
    <property type="entry name" value="DLC"/>
    <property type="match status" value="1"/>
</dbReference>
<organism evidence="2 3">
    <name type="scientific">Vitrella brassicaformis (strain CCMP3155)</name>
    <dbReference type="NCBI Taxonomy" id="1169540"/>
    <lineage>
        <taxon>Eukaryota</taxon>
        <taxon>Sar</taxon>
        <taxon>Alveolata</taxon>
        <taxon>Colpodellida</taxon>
        <taxon>Vitrellaceae</taxon>
        <taxon>Vitrella</taxon>
    </lineage>
</organism>
<keyword evidence="1" id="KW-0963">Cytoplasm</keyword>
<reference evidence="2 3" key="1">
    <citation type="submission" date="2014-11" db="EMBL/GenBank/DDBJ databases">
        <authorList>
            <person name="Zhu J."/>
            <person name="Qi W."/>
            <person name="Song R."/>
        </authorList>
    </citation>
    <scope>NUCLEOTIDE SEQUENCE [LARGE SCALE GENOMIC DNA]</scope>
</reference>
<dbReference type="InterPro" id="IPR001372">
    <property type="entry name" value="Dynein_light_chain_typ-1/2"/>
</dbReference>
<name>A0A0G4ECK0_VITBC</name>
<dbReference type="OrthoDB" id="370653at2759"/>
<dbReference type="Proteomes" id="UP000041254">
    <property type="component" value="Unassembled WGS sequence"/>
</dbReference>
<evidence type="ECO:0000313" key="2">
    <source>
        <dbReference type="EMBL" id="CEL93031.1"/>
    </source>
</evidence>
<dbReference type="GO" id="GO:0005874">
    <property type="term" value="C:microtubule"/>
    <property type="evidence" value="ECO:0007669"/>
    <property type="project" value="UniProtKB-KW"/>
</dbReference>
<dbReference type="Pfam" id="PF01221">
    <property type="entry name" value="Dynein_light"/>
    <property type="match status" value="1"/>
</dbReference>
<dbReference type="CDD" id="cd21450">
    <property type="entry name" value="DLC-like_DYNLL1-like"/>
    <property type="match status" value="1"/>
</dbReference>
<keyword evidence="1" id="KW-0243">Dynein</keyword>
<dbReference type="PANTHER" id="PTHR11886:SF35">
    <property type="entry name" value="DYNEIN LIGHT CHAIN"/>
    <property type="match status" value="1"/>
</dbReference>